<comment type="pathway">
    <text evidence="2">Porphyrin-containing compound metabolism.</text>
</comment>
<protein>
    <recommendedName>
        <fullName evidence="1">magnesium chelatase</fullName>
        <ecNumber evidence="1">6.6.1.1</ecNumber>
    </recommendedName>
</protein>
<evidence type="ECO:0000313" key="4">
    <source>
        <dbReference type="EMBL" id="OUT21696.1"/>
    </source>
</evidence>
<dbReference type="VEuPathDB" id="FungiDB:C5L36_0E05710"/>
<evidence type="ECO:0000256" key="2">
    <source>
        <dbReference type="ARBA" id="ARBA00023444"/>
    </source>
</evidence>
<comment type="caution">
    <text evidence="4">The sequence shown here is derived from an EMBL/GenBank/DDBJ whole genome shotgun (WGS) entry which is preliminary data.</text>
</comment>
<name>A0A1Z8JM75_PICKU</name>
<proteinExistence type="predicted"/>
<feature type="domain" description="ChlI/MoxR AAA lid" evidence="3">
    <location>
        <begin position="169"/>
        <end position="211"/>
    </location>
</feature>
<dbReference type="Proteomes" id="UP000195871">
    <property type="component" value="Unassembled WGS sequence"/>
</dbReference>
<accession>A0A1Z8JM75</accession>
<dbReference type="Pfam" id="PF17863">
    <property type="entry name" value="AAA_lid_2"/>
    <property type="match status" value="1"/>
</dbReference>
<dbReference type="GO" id="GO:0016851">
    <property type="term" value="F:magnesium chelatase activity"/>
    <property type="evidence" value="ECO:0007669"/>
    <property type="project" value="UniProtKB-EC"/>
</dbReference>
<reference evidence="4 5" key="1">
    <citation type="submission" date="2017-05" db="EMBL/GenBank/DDBJ databases">
        <title>The Genome Sequence of Candida krusei Ckrusei653.</title>
        <authorList>
            <person name="Cuomo C."/>
            <person name="Forche A."/>
            <person name="Young S."/>
            <person name="Abouelleil A."/>
            <person name="Cao P."/>
            <person name="Chapman S."/>
            <person name="Cusick C."/>
            <person name="Shea T."/>
            <person name="Nusbaum C."/>
            <person name="Birren B."/>
        </authorList>
    </citation>
    <scope>NUCLEOTIDE SEQUENCE [LARGE SCALE GENOMIC DNA]</scope>
    <source>
        <strain evidence="4 5">Ckrusei653</strain>
    </source>
</reference>
<evidence type="ECO:0000256" key="1">
    <source>
        <dbReference type="ARBA" id="ARBA00012825"/>
    </source>
</evidence>
<evidence type="ECO:0000313" key="5">
    <source>
        <dbReference type="Proteomes" id="UP000195871"/>
    </source>
</evidence>
<evidence type="ECO:0000259" key="3">
    <source>
        <dbReference type="Pfam" id="PF17863"/>
    </source>
</evidence>
<organism evidence="4 5">
    <name type="scientific">Pichia kudriavzevii</name>
    <name type="common">Yeast</name>
    <name type="synonym">Issatchenkia orientalis</name>
    <dbReference type="NCBI Taxonomy" id="4909"/>
    <lineage>
        <taxon>Eukaryota</taxon>
        <taxon>Fungi</taxon>
        <taxon>Dikarya</taxon>
        <taxon>Ascomycota</taxon>
        <taxon>Saccharomycotina</taxon>
        <taxon>Pichiomycetes</taxon>
        <taxon>Pichiales</taxon>
        <taxon>Pichiaceae</taxon>
        <taxon>Pichia</taxon>
    </lineage>
</organism>
<sequence length="246" mass="28800">MQDQLFDLHDTTLCCMVLKRPVLVVSKHIDASLSRLRNVLNTLDQTIDNGGTDEKRKSGIEVIKLFDIENQKSFANSIRKNKYPLIVVMREEDKLEHKLQIQFLLRYYHDIERGSRMSWPDKDLHVIKEKVNHISIHTEVQTYVYDLIVQLRYSRFIKGGIPTPFLFELIELVKFWAYVQDKTFVTPLMVKECFRKALPHRLTLLEAEEEPTLLYGSNPVLVNQLVHAIDVFDVLDIELSKVRPPI</sequence>
<dbReference type="InterPro" id="IPR041628">
    <property type="entry name" value="ChlI/MoxR_AAA_lid"/>
</dbReference>
<dbReference type="EMBL" id="NHMM01000004">
    <property type="protein sequence ID" value="OUT21696.1"/>
    <property type="molecule type" value="Genomic_DNA"/>
</dbReference>
<gene>
    <name evidence="4" type="ORF">CAS74_002664</name>
</gene>
<dbReference type="Gene3D" id="1.10.8.80">
    <property type="entry name" value="Magnesium chelatase subunit I, C-Terminal domain"/>
    <property type="match status" value="1"/>
</dbReference>
<dbReference type="AlphaFoldDB" id="A0A1Z8JM75"/>
<dbReference type="EC" id="6.6.1.1" evidence="1"/>